<name>A0A857N645_9BACT</name>
<accession>A0A857N645</accession>
<sequence length="76" mass="8140">MFLAVVLMVAVFLLSIGESAGLWIISMIFLAEGVVDLMASKRLPEDPGKGVEALGWLLIVVSLLYPATQVLAILIL</sequence>
<evidence type="ECO:0000313" key="3">
    <source>
        <dbReference type="Proteomes" id="UP000463983"/>
    </source>
</evidence>
<keyword evidence="1" id="KW-0472">Membrane</keyword>
<evidence type="ECO:0000313" key="2">
    <source>
        <dbReference type="EMBL" id="QHO63454.1"/>
    </source>
</evidence>
<dbReference type="Proteomes" id="UP000463983">
    <property type="component" value="Chromosome"/>
</dbReference>
<dbReference type="KEGG" id="caqa:MICH65_0473"/>
<evidence type="ECO:0000256" key="1">
    <source>
        <dbReference type="SAM" id="Phobius"/>
    </source>
</evidence>
<dbReference type="EMBL" id="CP047901">
    <property type="protein sequence ID" value="QHO63454.1"/>
    <property type="molecule type" value="Genomic_DNA"/>
</dbReference>
<proteinExistence type="predicted"/>
<gene>
    <name evidence="2" type="ORF">MICH65_0473</name>
</gene>
<keyword evidence="1" id="KW-1133">Transmembrane helix</keyword>
<keyword evidence="1" id="KW-0812">Transmembrane</keyword>
<protein>
    <submittedName>
        <fullName evidence="2">Uncharacterized protein</fullName>
    </submittedName>
</protein>
<organism evidence="2 3">
    <name type="scientific">Candidatus Chazhemtobacterium aquaticus</name>
    <dbReference type="NCBI Taxonomy" id="2715735"/>
    <lineage>
        <taxon>Bacteria</taxon>
        <taxon>Candidatus Chazhemtobacteraceae</taxon>
        <taxon>Candidatus Chazhemtobacterium</taxon>
    </lineage>
</organism>
<reference evidence="3" key="1">
    <citation type="journal article" date="2020" name="Microorganisms">
        <title>Complete Genome of a Member of a New Bacterial Lineage in the Microgenomates Group Reveals an Unusual Nucleotide Composition Disparity Between Two Strands of DNA and Limited Metabolic Potential.</title>
        <authorList>
            <person name="Kadnikov V.V."/>
            <person name="Mardanov A.V."/>
            <person name="Beletsky A.V."/>
            <person name="Karnachuk O.V."/>
            <person name="Ravin N.V."/>
        </authorList>
    </citation>
    <scope>NUCLEOTIDE SEQUENCE [LARGE SCALE GENOMIC DNA]</scope>
</reference>
<keyword evidence="3" id="KW-1185">Reference proteome</keyword>
<feature type="transmembrane region" description="Helical" evidence="1">
    <location>
        <begin position="53"/>
        <end position="75"/>
    </location>
</feature>
<dbReference type="AlphaFoldDB" id="A0A857N645"/>